<organism evidence="7 8">
    <name type="scientific">Roseateles depolymerans</name>
    <dbReference type="NCBI Taxonomy" id="76731"/>
    <lineage>
        <taxon>Bacteria</taxon>
        <taxon>Pseudomonadati</taxon>
        <taxon>Pseudomonadota</taxon>
        <taxon>Betaproteobacteria</taxon>
        <taxon>Burkholderiales</taxon>
        <taxon>Sphaerotilaceae</taxon>
        <taxon>Roseateles</taxon>
    </lineage>
</organism>
<gene>
    <name evidence="7" type="ORF">DI603_14040</name>
</gene>
<keyword evidence="2" id="KW-0663">Pyridoxal phosphate</keyword>
<evidence type="ECO:0000259" key="6">
    <source>
        <dbReference type="PROSITE" id="PS50949"/>
    </source>
</evidence>
<protein>
    <submittedName>
        <fullName evidence="7">PLP-dependent aminotransferase family protein</fullName>
    </submittedName>
</protein>
<keyword evidence="7" id="KW-0032">Aminotransferase</keyword>
<dbReference type="AlphaFoldDB" id="A0A2W5DFI0"/>
<dbReference type="Gene3D" id="1.10.10.10">
    <property type="entry name" value="Winged helix-like DNA-binding domain superfamily/Winged helix DNA-binding domain"/>
    <property type="match status" value="1"/>
</dbReference>
<keyword evidence="7" id="KW-0808">Transferase</keyword>
<dbReference type="InterPro" id="IPR004839">
    <property type="entry name" value="Aminotransferase_I/II_large"/>
</dbReference>
<dbReference type="SUPFAM" id="SSF46785">
    <property type="entry name" value="Winged helix' DNA-binding domain"/>
    <property type="match status" value="1"/>
</dbReference>
<dbReference type="SMART" id="SM00345">
    <property type="entry name" value="HTH_GNTR"/>
    <property type="match status" value="1"/>
</dbReference>
<dbReference type="CDD" id="cd00609">
    <property type="entry name" value="AAT_like"/>
    <property type="match status" value="1"/>
</dbReference>
<reference evidence="7 8" key="1">
    <citation type="submission" date="2017-08" db="EMBL/GenBank/DDBJ databases">
        <title>Infants hospitalized years apart are colonized by the same room-sourced microbial strains.</title>
        <authorList>
            <person name="Brooks B."/>
            <person name="Olm M.R."/>
            <person name="Firek B.A."/>
            <person name="Baker R."/>
            <person name="Thomas B.C."/>
            <person name="Morowitz M.J."/>
            <person name="Banfield J.F."/>
        </authorList>
    </citation>
    <scope>NUCLEOTIDE SEQUENCE [LARGE SCALE GENOMIC DNA]</scope>
    <source>
        <strain evidence="7">S2_012_000_R2_81</strain>
    </source>
</reference>
<dbReference type="EMBL" id="QFOD01000013">
    <property type="protein sequence ID" value="PZP30645.1"/>
    <property type="molecule type" value="Genomic_DNA"/>
</dbReference>
<dbReference type="PROSITE" id="PS50949">
    <property type="entry name" value="HTH_GNTR"/>
    <property type="match status" value="1"/>
</dbReference>
<evidence type="ECO:0000256" key="2">
    <source>
        <dbReference type="ARBA" id="ARBA00022898"/>
    </source>
</evidence>
<evidence type="ECO:0000313" key="8">
    <source>
        <dbReference type="Proteomes" id="UP000249633"/>
    </source>
</evidence>
<dbReference type="GO" id="GO:0003700">
    <property type="term" value="F:DNA-binding transcription factor activity"/>
    <property type="evidence" value="ECO:0007669"/>
    <property type="project" value="InterPro"/>
</dbReference>
<dbReference type="CDD" id="cd07377">
    <property type="entry name" value="WHTH_GntR"/>
    <property type="match status" value="1"/>
</dbReference>
<dbReference type="SUPFAM" id="SSF53383">
    <property type="entry name" value="PLP-dependent transferases"/>
    <property type="match status" value="1"/>
</dbReference>
<evidence type="ECO:0000256" key="4">
    <source>
        <dbReference type="ARBA" id="ARBA00023125"/>
    </source>
</evidence>
<dbReference type="Pfam" id="PF00392">
    <property type="entry name" value="GntR"/>
    <property type="match status" value="1"/>
</dbReference>
<dbReference type="GO" id="GO:0008483">
    <property type="term" value="F:transaminase activity"/>
    <property type="evidence" value="ECO:0007669"/>
    <property type="project" value="UniProtKB-KW"/>
</dbReference>
<keyword evidence="3" id="KW-0805">Transcription regulation</keyword>
<dbReference type="Pfam" id="PF00155">
    <property type="entry name" value="Aminotran_1_2"/>
    <property type="match status" value="1"/>
</dbReference>
<dbReference type="GO" id="GO:0030170">
    <property type="term" value="F:pyridoxal phosphate binding"/>
    <property type="evidence" value="ECO:0007669"/>
    <property type="project" value="InterPro"/>
</dbReference>
<dbReference type="InterPro" id="IPR051446">
    <property type="entry name" value="HTH_trans_reg/aminotransferase"/>
</dbReference>
<dbReference type="InterPro" id="IPR000524">
    <property type="entry name" value="Tscrpt_reg_HTH_GntR"/>
</dbReference>
<dbReference type="Proteomes" id="UP000249633">
    <property type="component" value="Unassembled WGS sequence"/>
</dbReference>
<dbReference type="InterPro" id="IPR036388">
    <property type="entry name" value="WH-like_DNA-bd_sf"/>
</dbReference>
<evidence type="ECO:0000256" key="3">
    <source>
        <dbReference type="ARBA" id="ARBA00023015"/>
    </source>
</evidence>
<dbReference type="PANTHER" id="PTHR46577">
    <property type="entry name" value="HTH-TYPE TRANSCRIPTIONAL REGULATORY PROTEIN GABR"/>
    <property type="match status" value="1"/>
</dbReference>
<keyword evidence="5" id="KW-0804">Transcription</keyword>
<proteinExistence type="inferred from homology"/>
<feature type="domain" description="HTH gntR-type" evidence="6">
    <location>
        <begin position="18"/>
        <end position="86"/>
    </location>
</feature>
<dbReference type="Gene3D" id="3.40.640.10">
    <property type="entry name" value="Type I PLP-dependent aspartate aminotransferase-like (Major domain)"/>
    <property type="match status" value="1"/>
</dbReference>
<evidence type="ECO:0000313" key="7">
    <source>
        <dbReference type="EMBL" id="PZP30645.1"/>
    </source>
</evidence>
<dbReference type="PANTHER" id="PTHR46577:SF1">
    <property type="entry name" value="HTH-TYPE TRANSCRIPTIONAL REGULATORY PROTEIN GABR"/>
    <property type="match status" value="1"/>
</dbReference>
<dbReference type="InterPro" id="IPR015424">
    <property type="entry name" value="PyrdxlP-dep_Trfase"/>
</dbReference>
<accession>A0A2W5DFI0</accession>
<dbReference type="GO" id="GO:0003677">
    <property type="term" value="F:DNA binding"/>
    <property type="evidence" value="ECO:0007669"/>
    <property type="project" value="UniProtKB-KW"/>
</dbReference>
<name>A0A2W5DFI0_9BURK</name>
<evidence type="ECO:0000256" key="5">
    <source>
        <dbReference type="ARBA" id="ARBA00023163"/>
    </source>
</evidence>
<comment type="similarity">
    <text evidence="1">In the C-terminal section; belongs to the class-I pyridoxal-phosphate-dependent aminotransferase family.</text>
</comment>
<evidence type="ECO:0000256" key="1">
    <source>
        <dbReference type="ARBA" id="ARBA00005384"/>
    </source>
</evidence>
<sequence>MRRASEVLLTLDERPESGSRQQWLYKALCDAMRDGRLPPGSRVPTSRSLARDHGLSRSTVTLVFERLIADGYIHAQVGRGSFVTDRPVANASPTVAPEAPPFAHPPLLSHRGRALALNRRRIEPAWPQTFLPDCGDTSLFPVETWTRLAMQRERWRDPHWLLPGDVQGLRPLREALARHLSVARGLPCTAEQLVIVGSAGQGLDLLVRLLLDPGDAVWIEDPGLCHRHVLFEAASAQLVAVPVDHDGLDVAAGAQLAPYARLVHLSGAVLRPLGVPLAPARRRALLDWAEACQAYVIEEEHEADFVLGNLAVPSLRAVAGADTRVIQVGGLAHSLFPGLQLAYLLLPDALLEPVCAALAATGQQPSAQEQQLLLDFIEQGGLARHLRELRERYASRAATLQSSLDRHFGEWLRFAPVRQGLSLTAFLPDPVDAVRISSRAAGMGITVTPLSAYRVRHPVPQGVRLGFAAFAEASIRAGIEKLAATLLERIGRSEPR</sequence>
<dbReference type="InterPro" id="IPR015421">
    <property type="entry name" value="PyrdxlP-dep_Trfase_major"/>
</dbReference>
<dbReference type="InterPro" id="IPR036390">
    <property type="entry name" value="WH_DNA-bd_sf"/>
</dbReference>
<comment type="caution">
    <text evidence="7">The sequence shown here is derived from an EMBL/GenBank/DDBJ whole genome shotgun (WGS) entry which is preliminary data.</text>
</comment>
<keyword evidence="4" id="KW-0238">DNA-binding</keyword>